<dbReference type="Ensembl" id="ENSDCDT00010030418.1">
    <property type="protein sequence ID" value="ENSDCDP00010024611.1"/>
    <property type="gene ID" value="ENSDCDG00010015578.1"/>
</dbReference>
<evidence type="ECO:0000256" key="1">
    <source>
        <dbReference type="ARBA" id="ARBA00006215"/>
    </source>
</evidence>
<feature type="region of interest" description="Disordered" evidence="3">
    <location>
        <begin position="243"/>
        <end position="400"/>
    </location>
</feature>
<organism evidence="5 6">
    <name type="scientific">Denticeps clupeoides</name>
    <name type="common">denticle herring</name>
    <dbReference type="NCBI Taxonomy" id="299321"/>
    <lineage>
        <taxon>Eukaryota</taxon>
        <taxon>Metazoa</taxon>
        <taxon>Chordata</taxon>
        <taxon>Craniata</taxon>
        <taxon>Vertebrata</taxon>
        <taxon>Euteleostomi</taxon>
        <taxon>Actinopterygii</taxon>
        <taxon>Neopterygii</taxon>
        <taxon>Teleostei</taxon>
        <taxon>Clupei</taxon>
        <taxon>Clupeiformes</taxon>
        <taxon>Denticipitoidei</taxon>
        <taxon>Denticipitidae</taxon>
        <taxon>Denticeps</taxon>
    </lineage>
</organism>
<evidence type="ECO:0000256" key="3">
    <source>
        <dbReference type="SAM" id="MobiDB-lite"/>
    </source>
</evidence>
<comment type="similarity">
    <text evidence="1">Belongs to the SPATA6 family.</text>
</comment>
<dbReference type="InterPro" id="IPR032732">
    <property type="entry name" value="SPATA6_N"/>
</dbReference>
<dbReference type="GeneID" id="114802713"/>
<reference evidence="5 6" key="1">
    <citation type="submission" date="2020-06" db="EMBL/GenBank/DDBJ databases">
        <authorList>
            <consortium name="Wellcome Sanger Institute Data Sharing"/>
        </authorList>
    </citation>
    <scope>NUCLEOTIDE SEQUENCE [LARGE SCALE GENOMIC DNA]</scope>
</reference>
<dbReference type="PANTHER" id="PTHR16435">
    <property type="entry name" value="SPERMATOGENESIS-ASSOCIATED PROTEIN 6 SPATA6"/>
    <property type="match status" value="1"/>
</dbReference>
<reference evidence="5" key="3">
    <citation type="submission" date="2025-09" db="UniProtKB">
        <authorList>
            <consortium name="Ensembl"/>
        </authorList>
    </citation>
    <scope>IDENTIFICATION</scope>
</reference>
<dbReference type="InterPro" id="IPR042769">
    <property type="entry name" value="SPATA6_fam"/>
</dbReference>
<evidence type="ECO:0000313" key="5">
    <source>
        <dbReference type="Ensembl" id="ENSDCDP00010024611.1"/>
    </source>
</evidence>
<reference evidence="5" key="2">
    <citation type="submission" date="2025-08" db="UniProtKB">
        <authorList>
            <consortium name="Ensembl"/>
        </authorList>
    </citation>
    <scope>IDENTIFICATION</scope>
</reference>
<evidence type="ECO:0000259" key="4">
    <source>
        <dbReference type="Pfam" id="PF14909"/>
    </source>
</evidence>
<keyword evidence="2" id="KW-0597">Phosphoprotein</keyword>
<dbReference type="Pfam" id="PF14909">
    <property type="entry name" value="SPATA6"/>
    <property type="match status" value="1"/>
</dbReference>
<dbReference type="GO" id="GO:0120212">
    <property type="term" value="C:sperm head-tail coupling apparatus"/>
    <property type="evidence" value="ECO:0007669"/>
    <property type="project" value="InterPro"/>
</dbReference>
<evidence type="ECO:0000313" key="6">
    <source>
        <dbReference type="Proteomes" id="UP000694580"/>
    </source>
</evidence>
<dbReference type="RefSeq" id="XP_028857744.1">
    <property type="nucleotide sequence ID" value="XM_029001911.1"/>
</dbReference>
<dbReference type="PANTHER" id="PTHR16435:SF3">
    <property type="entry name" value="SPERMATOGENESIS-ASSOCIATED PROTEIN 6"/>
    <property type="match status" value="1"/>
</dbReference>
<dbReference type="GO" id="GO:0032027">
    <property type="term" value="F:myosin light chain binding"/>
    <property type="evidence" value="ECO:0007669"/>
    <property type="project" value="InterPro"/>
</dbReference>
<feature type="region of interest" description="Disordered" evidence="3">
    <location>
        <begin position="159"/>
        <end position="184"/>
    </location>
</feature>
<proteinExistence type="inferred from homology"/>
<dbReference type="GO" id="GO:0007283">
    <property type="term" value="P:spermatogenesis"/>
    <property type="evidence" value="ECO:0007669"/>
    <property type="project" value="InterPro"/>
</dbReference>
<keyword evidence="6" id="KW-1185">Reference proteome</keyword>
<feature type="domain" description="Spermatogenesis-associated protein 6 N-terminal" evidence="4">
    <location>
        <begin position="10"/>
        <end position="148"/>
    </location>
</feature>
<name>A0AAY4BWN5_9TELE</name>
<dbReference type="RefSeq" id="XP_028857745.1">
    <property type="nucleotide sequence ID" value="XM_029001912.1"/>
</dbReference>
<protein>
    <recommendedName>
        <fullName evidence="4">Spermatogenesis-associated protein 6 N-terminal domain-containing protein</fullName>
    </recommendedName>
</protein>
<evidence type="ECO:0000256" key="2">
    <source>
        <dbReference type="ARBA" id="ARBA00022553"/>
    </source>
</evidence>
<dbReference type="Proteomes" id="UP000694580">
    <property type="component" value="Chromosome 13"/>
</dbReference>
<gene>
    <name evidence="5" type="primary">SPATA6</name>
</gene>
<feature type="compositionally biased region" description="Basic and acidic residues" evidence="3">
    <location>
        <begin position="167"/>
        <end position="176"/>
    </location>
</feature>
<dbReference type="GeneTree" id="ENSGT00530000063821"/>
<dbReference type="AlphaFoldDB" id="A0AAY4BWN5"/>
<accession>A0AAY4BWN5</accession>
<feature type="compositionally biased region" description="Polar residues" evidence="3">
    <location>
        <begin position="276"/>
        <end position="296"/>
    </location>
</feature>
<feature type="compositionally biased region" description="Low complexity" evidence="3">
    <location>
        <begin position="243"/>
        <end position="275"/>
    </location>
</feature>
<sequence length="504" mass="55871">MPQQALRCTVEVQIEAVTCPGADLLTQHDIYLSGCMMGQYQKTQCVPPVFPLSFRRKLLFSKRFSDVVDPGDIARLLQCDTTSFELIQLVPPEGDILATAEQNTRDFLYPEPELAPRSPSAQRELLMKRSISFPGISPRVEFTTRSIIEECDVKDSRLAVTASSRPSAERPARRTETSGGYNRPTVASLTRALSPYTYRRMCQLSEDAGQRLRHLRLGPHTFKKETASQPPFVVAHSPSVSFIEPSSPWHSSSSSNRSRIFSPSATHAAVHSAVSLPNSRTSTPAKARPSSKTSHAPQRAPAKHQHRSPPPHSTPASSRTSPPRHRSPPPHSTPASSRTSPPRHRSPPPHSTPASSRTSPPRHRSPPPHSTPASAQSPVLRRSSLRERFHSDPSSPSNWTEIHRRVQRILRTHGTRCKLSFDEDYRKGFSHRVATSKSCQDSLCDSQLPPESATLPCEARTSLANDGIQSYKTPEYTGNAHRVTFEDSLTKIYKNLYRNASGTS</sequence>